<dbReference type="InterPro" id="IPR016024">
    <property type="entry name" value="ARM-type_fold"/>
</dbReference>
<dbReference type="InterPro" id="IPR011989">
    <property type="entry name" value="ARM-like"/>
</dbReference>
<evidence type="ECO:0000313" key="10">
    <source>
        <dbReference type="EMBL" id="TPX44007.1"/>
    </source>
</evidence>
<dbReference type="PROSITE" id="PS50237">
    <property type="entry name" value="HECT"/>
    <property type="match status" value="1"/>
</dbReference>
<dbReference type="GO" id="GO:0043161">
    <property type="term" value="P:proteasome-mediated ubiquitin-dependent protein catabolic process"/>
    <property type="evidence" value="ECO:0007669"/>
    <property type="project" value="TreeGrafter"/>
</dbReference>
<dbReference type="STRING" id="286115.A0A507CXQ8"/>
<comment type="similarity">
    <text evidence="2">Belongs to the UPL family. K-HECT subfamily.</text>
</comment>
<comment type="catalytic activity">
    <reaction evidence="1">
        <text>S-ubiquitinyl-[E2 ubiquitin-conjugating enzyme]-L-cysteine + [acceptor protein]-L-lysine = [E2 ubiquitin-conjugating enzyme]-L-cysteine + N(6)-ubiquitinyl-[acceptor protein]-L-lysine.</text>
        <dbReference type="EC" id="2.3.2.26"/>
    </reaction>
</comment>
<feature type="compositionally biased region" description="Low complexity" evidence="7">
    <location>
        <begin position="2006"/>
        <end position="2016"/>
    </location>
</feature>
<feature type="compositionally biased region" description="Low complexity" evidence="7">
    <location>
        <begin position="100"/>
        <end position="113"/>
    </location>
</feature>
<name>A0A507CXQ8_9FUNG</name>
<dbReference type="Gene3D" id="3.30.2410.10">
    <property type="entry name" value="Hect, E3 ligase catalytic domain"/>
    <property type="match status" value="1"/>
</dbReference>
<evidence type="ECO:0000256" key="5">
    <source>
        <dbReference type="ARBA" id="ARBA00022786"/>
    </source>
</evidence>
<feature type="compositionally biased region" description="Acidic residues" evidence="7">
    <location>
        <begin position="1059"/>
        <end position="1069"/>
    </location>
</feature>
<feature type="compositionally biased region" description="Basic and acidic residues" evidence="7">
    <location>
        <begin position="325"/>
        <end position="340"/>
    </location>
</feature>
<dbReference type="EC" id="2.3.2.26" evidence="3"/>
<dbReference type="InterPro" id="IPR035983">
    <property type="entry name" value="Hect_E3_ubiquitin_ligase"/>
</dbReference>
<dbReference type="PANTHER" id="PTHR45670:SF1">
    <property type="entry name" value="E3 UBIQUITIN-PROTEIN LIGASE HECTD1"/>
    <property type="match status" value="1"/>
</dbReference>
<dbReference type="GO" id="GO:0061630">
    <property type="term" value="F:ubiquitin protein ligase activity"/>
    <property type="evidence" value="ECO:0007669"/>
    <property type="project" value="UniProtKB-EC"/>
</dbReference>
<feature type="compositionally biased region" description="Low complexity" evidence="7">
    <location>
        <begin position="197"/>
        <end position="216"/>
    </location>
</feature>
<feature type="region of interest" description="Disordered" evidence="7">
    <location>
        <begin position="1575"/>
        <end position="1639"/>
    </location>
</feature>
<feature type="compositionally biased region" description="Polar residues" evidence="7">
    <location>
        <begin position="1605"/>
        <end position="1638"/>
    </location>
</feature>
<evidence type="ECO:0000256" key="2">
    <source>
        <dbReference type="ARBA" id="ARBA00006331"/>
    </source>
</evidence>
<keyword evidence="5 6" id="KW-0833">Ubl conjugation pathway</keyword>
<keyword evidence="4" id="KW-0808">Transferase</keyword>
<feature type="compositionally biased region" description="Acidic residues" evidence="7">
    <location>
        <begin position="357"/>
        <end position="373"/>
    </location>
</feature>
<dbReference type="InterPro" id="IPR000569">
    <property type="entry name" value="HECT_dom"/>
</dbReference>
<feature type="region of interest" description="Disordered" evidence="7">
    <location>
        <begin position="1921"/>
        <end position="1942"/>
    </location>
</feature>
<feature type="signal peptide" evidence="8">
    <location>
        <begin position="1"/>
        <end position="28"/>
    </location>
</feature>
<feature type="compositionally biased region" description="Basic and acidic residues" evidence="7">
    <location>
        <begin position="1115"/>
        <end position="1128"/>
    </location>
</feature>
<feature type="region of interest" description="Disordered" evidence="7">
    <location>
        <begin position="73"/>
        <end position="399"/>
    </location>
</feature>
<feature type="compositionally biased region" description="Basic and acidic residues" evidence="7">
    <location>
        <begin position="157"/>
        <end position="170"/>
    </location>
</feature>
<feature type="region of interest" description="Disordered" evidence="7">
    <location>
        <begin position="2040"/>
        <end position="2078"/>
    </location>
</feature>
<accession>A0A507CXQ8</accession>
<gene>
    <name evidence="10" type="ORF">SeMB42_g04474</name>
</gene>
<feature type="compositionally biased region" description="Basic residues" evidence="7">
    <location>
        <begin position="2058"/>
        <end position="2069"/>
    </location>
</feature>
<evidence type="ECO:0000256" key="7">
    <source>
        <dbReference type="SAM" id="MobiDB-lite"/>
    </source>
</evidence>
<feature type="region of interest" description="Disordered" evidence="7">
    <location>
        <begin position="1481"/>
        <end position="1555"/>
    </location>
</feature>
<feature type="compositionally biased region" description="Low complexity" evidence="7">
    <location>
        <begin position="235"/>
        <end position="245"/>
    </location>
</feature>
<evidence type="ECO:0000313" key="11">
    <source>
        <dbReference type="Proteomes" id="UP000317494"/>
    </source>
</evidence>
<feature type="domain" description="HECT" evidence="9">
    <location>
        <begin position="2109"/>
        <end position="2427"/>
    </location>
</feature>
<evidence type="ECO:0000256" key="4">
    <source>
        <dbReference type="ARBA" id="ARBA00022679"/>
    </source>
</evidence>
<evidence type="ECO:0000256" key="3">
    <source>
        <dbReference type="ARBA" id="ARBA00012485"/>
    </source>
</evidence>
<dbReference type="SUPFAM" id="SSF56204">
    <property type="entry name" value="Hect, E3 ligase catalytic domain"/>
    <property type="match status" value="1"/>
</dbReference>
<evidence type="ECO:0000256" key="6">
    <source>
        <dbReference type="PROSITE-ProRule" id="PRU00104"/>
    </source>
</evidence>
<evidence type="ECO:0000256" key="1">
    <source>
        <dbReference type="ARBA" id="ARBA00000885"/>
    </source>
</evidence>
<dbReference type="SMART" id="SM00119">
    <property type="entry name" value="HECTc"/>
    <property type="match status" value="1"/>
</dbReference>
<evidence type="ECO:0000256" key="8">
    <source>
        <dbReference type="SAM" id="SignalP"/>
    </source>
</evidence>
<dbReference type="GO" id="GO:0016607">
    <property type="term" value="C:nuclear speck"/>
    <property type="evidence" value="ECO:0007669"/>
    <property type="project" value="TreeGrafter"/>
</dbReference>
<dbReference type="Gene3D" id="3.90.1750.10">
    <property type="entry name" value="Hect, E3 ligase catalytic domains"/>
    <property type="match status" value="1"/>
</dbReference>
<dbReference type="Proteomes" id="UP000317494">
    <property type="component" value="Unassembled WGS sequence"/>
</dbReference>
<dbReference type="GO" id="GO:0000209">
    <property type="term" value="P:protein polyubiquitination"/>
    <property type="evidence" value="ECO:0007669"/>
    <property type="project" value="TreeGrafter"/>
</dbReference>
<dbReference type="EMBL" id="QEAN01000182">
    <property type="protein sequence ID" value="TPX44007.1"/>
    <property type="molecule type" value="Genomic_DNA"/>
</dbReference>
<dbReference type="Pfam" id="PF00632">
    <property type="entry name" value="HECT"/>
    <property type="match status" value="1"/>
</dbReference>
<feature type="compositionally biased region" description="Low complexity" evidence="7">
    <location>
        <begin position="141"/>
        <end position="150"/>
    </location>
</feature>
<keyword evidence="11" id="KW-1185">Reference proteome</keyword>
<feature type="region of interest" description="Disordered" evidence="7">
    <location>
        <begin position="1057"/>
        <end position="1142"/>
    </location>
</feature>
<protein>
    <recommendedName>
        <fullName evidence="3">HECT-type E3 ubiquitin transferase</fullName>
        <ecNumber evidence="3">2.3.2.26</ecNumber>
    </recommendedName>
</protein>
<keyword evidence="8" id="KW-0732">Signal</keyword>
<proteinExistence type="inferred from homology"/>
<dbReference type="Gene3D" id="1.25.10.10">
    <property type="entry name" value="Leucine-rich Repeat Variant"/>
    <property type="match status" value="1"/>
</dbReference>
<dbReference type="InterPro" id="IPR045322">
    <property type="entry name" value="HECTD1/TRIP12-like"/>
</dbReference>
<feature type="compositionally biased region" description="Polar residues" evidence="7">
    <location>
        <begin position="1575"/>
        <end position="1594"/>
    </location>
</feature>
<feature type="region of interest" description="Disordered" evidence="7">
    <location>
        <begin position="2005"/>
        <end position="2026"/>
    </location>
</feature>
<dbReference type="PANTHER" id="PTHR45670">
    <property type="entry name" value="E3 UBIQUITIN-PROTEIN LIGASE TRIP12"/>
    <property type="match status" value="1"/>
</dbReference>
<dbReference type="SUPFAM" id="SSF48371">
    <property type="entry name" value="ARM repeat"/>
    <property type="match status" value="1"/>
</dbReference>
<feature type="chain" id="PRO_5021463860" description="HECT-type E3 ubiquitin transferase" evidence="8">
    <location>
        <begin position="29"/>
        <end position="2427"/>
    </location>
</feature>
<feature type="compositionally biased region" description="Basic and acidic residues" evidence="7">
    <location>
        <begin position="274"/>
        <end position="284"/>
    </location>
</feature>
<sequence length="2427" mass="263097">MPSRSYTNQPNSIMEMILLTGILVLGRGLQTPAHQKNEQSNRKLAKETFRHTLLPRAFGLHGVCLMGGNRKAPTATAAEDDSSNTSVVPRRSRRTTDIESPISSSSHTLSPSSNKKRKAQDPHPPPEEASAESRYPKRSRSLPTSPSSTKSESKRKRLEDGTNPYEEHQVEPPTGTSPRRKRQAALVAASNIATTLSSGRKLSKTDSSSSPISPTMSKDKNKAKKFILLDDEDAPSLAAPSNNNSNKDDDEEDDTSALSPASPDKQSKSRSRNIKKERTAKKSDNTTSGSNKVDGRPSRRRSKTRQGDPEPLRGSTLPDASSDETATRMDVDPMDNKGDETITTATIIHDPPTTDSHDDESDEDDEDGIDDDFPPSRSNYPTTSAPAANSNVATGGSTTTATNIMRNLDILAGMSRTTLSPRWKETLESVKSGEPDRQERALQEIANLLAMTQEGEFSRTMSGFSIDDFVRAWLEILQLPMPELDDSIAQFISELGDAAQDFLEELDPTHSGPIRVLCLRCLTNLLDVNPPSALHLIAHDGVQVLVDHCLSITRNEHRDIAENALAVMERLARDYGEAVVKAGGLEACLNKLEFYSPHYQRIGAAAASFACTRLPLSRAATPPAVVPHTLNMIELCVPYLPTLLNHHDAKVVENIVRATSHVVQWASQWEEVGDRILGVAGHDLLSNAQKLITPATSGSAPSAAFTNPTIFSQIVKLFSAVSKGLPTITERLLGELKLPDILTAILTNGVAVGKDGNDEWDLEELATVVATACQARSSDSLLDVLTLASELLPRLPTDGVWSTRVPVEVLPSSNIGENIGEPELSTPKVSKGSHAHAQTMSALAVKNARRVDIINSKPGILMSYFTNLMPVLIEVFGTTANSDIRRKTVECVAKVVAHSSDADMLTNALSKCKSFGKFVSDLIALKEVALAPDSMVPSQDRRDALILVSAGIQIAVTVTSKCGDRLAAVFAREGVLSEMERVVELGDGPTSAMTPAKLAASSSANDLVPYFKQMRNRSRLGGLLSALFDGTAPGSPDNVGGSMTTERLKRLKSLTEALQDAEEDDEEETGVGPAASIPPVSTSALASDAAFTEGKGKAHVSAEEQTGESSNIVKNIDKDGSTGKEKSKTPPPKTTNSTSSQQEYLQTLERLIQSEDTSPPPIPTIKLLNEESVSEADAHEWIFWTCRKTVADSRSDGAGLKKKDQVLEELRRLGAELRARAVPSGESETGGLALSTLRMVAEHFASQGSTDGSGITGFEIAESGIIDALADYLTKPSTRDMAEPPGPEEGEGDTVYTSSVLWRLRAFLHVFLNGPTPDAQNRNYFVPHAFRRLVQRLQESLARAERFEIASGAPSSSPYSSYDGIGIYGLLSGSFGLGPRESQNPSLQLARQLRIKLIADDPATVPSQYRALLVSVHAVATFQSIEEFLKPKIAYLSPSEGGSSTALAAAENSSSIQAAETVNNNGEGIAIALASASKDGIENEAAGTKPEVKTARTEDDEMPEASPADATYTEEVDDELAVAIRNDELGENENDEDHDMDDEYLDEGDDDQLLEDQTGNHLSDLLLHTEEMQRLNSGQNETPSNATSSTTGRGNSVVDLRLDAPSSSPATEPDPQLSQSAKNNASAGKQLAPPSTTDHTLDICQSQVSSTAASAFSSPSKSAEMSYASVAAASQNSFKIQFMIDGTPVKTTSTIFGALYGHERARRTATGQSSSQINVFSQIYSIKFKKVPIGEVESLDMLPEAPTFDKGIDTDSHLKVRLPFKANLPSGISKDVVVGKIMHLLRLLYGLNTAWHEVYSADEDEDTAVGVERLEGAAVAAEDGVVQKLAPHSYTQKFHVPHETTPAALAPLPLSNFNSSKLTAKLNRQLDEPLIVAARVLPTWCSAVARDFAFLVPFETRLVYLQSTSFGYSRSMNRWQQQQANASSSRRGDQPQLLGRMSRQKVRIPRSRLIDTMMKVMESWGSSQSLLEIEYQDEVGTGLGPTLEFYSSVCREVRLRSGVVMSSKSSQKKSSSATKDGLVRRNGAYRVWRDDGGMAATDAAKKQQADPNPTQVNRYKHKSSKGKGKSMKESLVQQEDAGTIPVEDIISRVTVEPAADEVVNSPLGLYPAPMTKDQATSEAGERVLSLFRHLGTFVAKALLDSRIIDLPFSPLFLQLAVYEDHPSSRGALLHAIKHVDPSLHASLLKLRQCVGMKKMIDYDLTLLPDEKVRRIKAIKIQDVSIEDLSLDFTLPGYPDIELVENGESIPLTLENLDLYIDRVAELTVSEGISKQIQAFREGFNVVFPIRDLTSFTVQELSLMMGGASEEDWSAMVIADALKADHGYSSTSPQVEWLVAVMAGYDVTQRREFLQFVTGAPKLPFGGFKALNPPLTIVRRDARKPNNDLPSVMTCTNYLKVPAYSSAEIMRRRFDVAIKEGAGCFHLS</sequence>
<dbReference type="Gene3D" id="3.30.2160.10">
    <property type="entry name" value="Hect, E3 ligase catalytic domain"/>
    <property type="match status" value="1"/>
</dbReference>
<organism evidence="10 11">
    <name type="scientific">Synchytrium endobioticum</name>
    <dbReference type="NCBI Taxonomy" id="286115"/>
    <lineage>
        <taxon>Eukaryota</taxon>
        <taxon>Fungi</taxon>
        <taxon>Fungi incertae sedis</taxon>
        <taxon>Chytridiomycota</taxon>
        <taxon>Chytridiomycota incertae sedis</taxon>
        <taxon>Chytridiomycetes</taxon>
        <taxon>Synchytriales</taxon>
        <taxon>Synchytriaceae</taxon>
        <taxon>Synchytrium</taxon>
    </lineage>
</organism>
<feature type="compositionally biased region" description="Polar residues" evidence="7">
    <location>
        <begin position="376"/>
        <end position="399"/>
    </location>
</feature>
<feature type="active site" description="Glycyl thioester intermediate" evidence="6">
    <location>
        <position position="2394"/>
    </location>
</feature>
<evidence type="ECO:0000259" key="9">
    <source>
        <dbReference type="PROSITE" id="PS50237"/>
    </source>
</evidence>
<feature type="compositionally biased region" description="Acidic residues" evidence="7">
    <location>
        <begin position="1529"/>
        <end position="1554"/>
    </location>
</feature>
<dbReference type="VEuPathDB" id="FungiDB:SeMB42_g04474"/>
<feature type="compositionally biased region" description="Polar residues" evidence="7">
    <location>
        <begin position="1103"/>
        <end position="1113"/>
    </location>
</feature>
<reference evidence="10 11" key="1">
    <citation type="journal article" date="2019" name="Sci. Rep.">
        <title>Comparative genomics of chytrid fungi reveal insights into the obligate biotrophic and pathogenic lifestyle of Synchytrium endobioticum.</title>
        <authorList>
            <person name="van de Vossenberg B.T.L.H."/>
            <person name="Warris S."/>
            <person name="Nguyen H.D.T."/>
            <person name="van Gent-Pelzer M.P.E."/>
            <person name="Joly D.L."/>
            <person name="van de Geest H.C."/>
            <person name="Bonants P.J.M."/>
            <person name="Smith D.S."/>
            <person name="Levesque C.A."/>
            <person name="van der Lee T.A.J."/>
        </authorList>
    </citation>
    <scope>NUCLEOTIDE SEQUENCE [LARGE SCALE GENOMIC DNA]</scope>
    <source>
        <strain evidence="10 11">MB42</strain>
    </source>
</reference>
<comment type="caution">
    <text evidence="10">The sequence shown here is derived from an EMBL/GenBank/DDBJ whole genome shotgun (WGS) entry which is preliminary data.</text>
</comment>